<proteinExistence type="predicted"/>
<feature type="region of interest" description="Disordered" evidence="1">
    <location>
        <begin position="119"/>
        <end position="139"/>
    </location>
</feature>
<gene>
    <name evidence="2" type="ORF">BU24DRAFT_65786</name>
</gene>
<dbReference type="Gene3D" id="3.30.160.60">
    <property type="entry name" value="Classic Zinc Finger"/>
    <property type="match status" value="1"/>
</dbReference>
<keyword evidence="3" id="KW-1185">Reference proteome</keyword>
<reference evidence="2" key="1">
    <citation type="journal article" date="2020" name="Stud. Mycol.">
        <title>101 Dothideomycetes genomes: a test case for predicting lifestyles and emergence of pathogens.</title>
        <authorList>
            <person name="Haridas S."/>
            <person name="Albert R."/>
            <person name="Binder M."/>
            <person name="Bloem J."/>
            <person name="Labutti K."/>
            <person name="Salamov A."/>
            <person name="Andreopoulos B."/>
            <person name="Baker S."/>
            <person name="Barry K."/>
            <person name="Bills G."/>
            <person name="Bluhm B."/>
            <person name="Cannon C."/>
            <person name="Castanera R."/>
            <person name="Culley D."/>
            <person name="Daum C."/>
            <person name="Ezra D."/>
            <person name="Gonzalez J."/>
            <person name="Henrissat B."/>
            <person name="Kuo A."/>
            <person name="Liang C."/>
            <person name="Lipzen A."/>
            <person name="Lutzoni F."/>
            <person name="Magnuson J."/>
            <person name="Mondo S."/>
            <person name="Nolan M."/>
            <person name="Ohm R."/>
            <person name="Pangilinan J."/>
            <person name="Park H.-J."/>
            <person name="Ramirez L."/>
            <person name="Alfaro M."/>
            <person name="Sun H."/>
            <person name="Tritt A."/>
            <person name="Yoshinaga Y."/>
            <person name="Zwiers L.-H."/>
            <person name="Turgeon B."/>
            <person name="Goodwin S."/>
            <person name="Spatafora J."/>
            <person name="Crous P."/>
            <person name="Grigoriev I."/>
        </authorList>
    </citation>
    <scope>NUCLEOTIDE SEQUENCE</scope>
    <source>
        <strain evidence="2">CBS 175.79</strain>
    </source>
</reference>
<evidence type="ECO:0000313" key="2">
    <source>
        <dbReference type="EMBL" id="KAF2009851.1"/>
    </source>
</evidence>
<protein>
    <recommendedName>
        <fullName evidence="4">C2H2-type domain-containing protein</fullName>
    </recommendedName>
</protein>
<dbReference type="GeneID" id="54291902"/>
<sequence length="520" mass="58482">MDPFIQFNDLPQIPNSLEDEASFAGWQYQYQYLAQPQAYIQARVESGECFGKGPPYHYPRTSKMESIQRYINNADTSPTSLYLGCVASLPLQTQNLKQYDQTSTWSSVEYVPCSTRIDSPEPTSVSGESTHYPFTDAGSPDTYYQGSYGGPTDSYLSGISYPSPNPSISAPGILELSHTGLGICPQDVLYEQDRVDPLAKDQVQDCSDTISESEPALDSQYASATPTDGERDEDGQHEYDIAMSYQLEEYVRPAEETDSDYSPVQRTSKKRCSSASNGPFRSVKRRPRKSGITQSAISKPNKNKRKRASVSSKSAKSSAKKNADSKQPFPCTLAIYGCQSKFSSKNEWKRHMNTQHIKLGFWRCDLCITTTDPEDAGSVYHNDFNRKDLFRQHLRRMHTTHPKGTSGGSDIPVTEANIVEHEHRCYRHLRENPQHSNCLFCDAVFTGANSWDDRMDHVGRHLEKDRRPETYDVSAWKVDPMLESYLLDEGLIKRNHDGWSIGNGLPRAAASRFDDDSGSE</sequence>
<organism evidence="2 3">
    <name type="scientific">Aaosphaeria arxii CBS 175.79</name>
    <dbReference type="NCBI Taxonomy" id="1450172"/>
    <lineage>
        <taxon>Eukaryota</taxon>
        <taxon>Fungi</taxon>
        <taxon>Dikarya</taxon>
        <taxon>Ascomycota</taxon>
        <taxon>Pezizomycotina</taxon>
        <taxon>Dothideomycetes</taxon>
        <taxon>Pleosporomycetidae</taxon>
        <taxon>Pleosporales</taxon>
        <taxon>Pleosporales incertae sedis</taxon>
        <taxon>Aaosphaeria</taxon>
    </lineage>
</organism>
<feature type="region of interest" description="Disordered" evidence="1">
    <location>
        <begin position="253"/>
        <end position="326"/>
    </location>
</feature>
<evidence type="ECO:0000313" key="3">
    <source>
        <dbReference type="Proteomes" id="UP000799778"/>
    </source>
</evidence>
<evidence type="ECO:0000256" key="1">
    <source>
        <dbReference type="SAM" id="MobiDB-lite"/>
    </source>
</evidence>
<evidence type="ECO:0008006" key="4">
    <source>
        <dbReference type="Google" id="ProtNLM"/>
    </source>
</evidence>
<dbReference type="EMBL" id="ML978077">
    <property type="protein sequence ID" value="KAF2009851.1"/>
    <property type="molecule type" value="Genomic_DNA"/>
</dbReference>
<accession>A0A6A5XA76</accession>
<dbReference type="AlphaFoldDB" id="A0A6A5XA76"/>
<dbReference type="PANTHER" id="PTHR23225:SF2">
    <property type="entry name" value="AT09679P-RELATED"/>
    <property type="match status" value="1"/>
</dbReference>
<dbReference type="Proteomes" id="UP000799778">
    <property type="component" value="Unassembled WGS sequence"/>
</dbReference>
<feature type="compositionally biased region" description="Polar residues" evidence="1">
    <location>
        <begin position="291"/>
        <end position="300"/>
    </location>
</feature>
<dbReference type="GO" id="GO:0003700">
    <property type="term" value="F:DNA-binding transcription factor activity"/>
    <property type="evidence" value="ECO:0007669"/>
    <property type="project" value="InterPro"/>
</dbReference>
<dbReference type="OrthoDB" id="5388486at2759"/>
<dbReference type="InterPro" id="IPR039970">
    <property type="entry name" value="TF_Grauzone"/>
</dbReference>
<name>A0A6A5XA76_9PLEO</name>
<feature type="region of interest" description="Disordered" evidence="1">
    <location>
        <begin position="201"/>
        <end position="234"/>
    </location>
</feature>
<dbReference type="RefSeq" id="XP_033378190.1">
    <property type="nucleotide sequence ID" value="XM_033534505.1"/>
</dbReference>
<dbReference type="PANTHER" id="PTHR23225">
    <property type="entry name" value="ZINC FINGER PROTEIN"/>
    <property type="match status" value="1"/>
</dbReference>